<dbReference type="PANTHER" id="PTHR32479">
    <property type="entry name" value="GLYCOLATE OXIDASE IRON-SULFUR SUBUNIT"/>
    <property type="match status" value="1"/>
</dbReference>
<dbReference type="EC" id="1.1.99.14" evidence="6"/>
<dbReference type="NCBIfam" id="NF008434">
    <property type="entry name" value="PRK11274.1"/>
    <property type="match status" value="1"/>
</dbReference>
<keyword evidence="6" id="KW-0813">Transport</keyword>
<evidence type="ECO:0000256" key="5">
    <source>
        <dbReference type="ARBA" id="ARBA00023014"/>
    </source>
</evidence>
<proteinExistence type="predicted"/>
<dbReference type="PROSITE" id="PS51379">
    <property type="entry name" value="4FE4S_FER_2"/>
    <property type="match status" value="2"/>
</dbReference>
<feature type="domain" description="4Fe-4S ferredoxin-type" evidence="7">
    <location>
        <begin position="16"/>
        <end position="45"/>
    </location>
</feature>
<dbReference type="STRING" id="1091494.MEALZ_1676"/>
<keyword evidence="3" id="KW-0677">Repeat</keyword>
<evidence type="ECO:0000256" key="4">
    <source>
        <dbReference type="ARBA" id="ARBA00023004"/>
    </source>
</evidence>
<dbReference type="InterPro" id="IPR004017">
    <property type="entry name" value="Cys_rich_dom"/>
</dbReference>
<keyword evidence="1 6" id="KW-0004">4Fe-4S</keyword>
<keyword evidence="6" id="KW-0249">Electron transport</keyword>
<protein>
    <recommendedName>
        <fullName evidence="6">Glycolate oxidase iron-sulfur subunit</fullName>
        <ecNumber evidence="6">1.1.99.14</ecNumber>
    </recommendedName>
</protein>
<dbReference type="GO" id="GO:0019154">
    <property type="term" value="F:glycolate dehydrogenase activity"/>
    <property type="evidence" value="ECO:0007669"/>
    <property type="project" value="UniProtKB-EC"/>
</dbReference>
<dbReference type="KEGG" id="mah:MEALZ_1676"/>
<evidence type="ECO:0000256" key="6">
    <source>
        <dbReference type="PIRNR" id="PIRNR000139"/>
    </source>
</evidence>
<comment type="catalytic activity">
    <reaction evidence="6">
        <text>(R)-lactate + A = pyruvate + AH2</text>
        <dbReference type="Rhea" id="RHEA:15089"/>
        <dbReference type="ChEBI" id="CHEBI:13193"/>
        <dbReference type="ChEBI" id="CHEBI:15361"/>
        <dbReference type="ChEBI" id="CHEBI:16004"/>
        <dbReference type="ChEBI" id="CHEBI:17499"/>
    </reaction>
</comment>
<dbReference type="EMBL" id="FO082060">
    <property type="protein sequence ID" value="CCE23363.1"/>
    <property type="molecule type" value="Genomic_DNA"/>
</dbReference>
<dbReference type="GO" id="GO:0046872">
    <property type="term" value="F:metal ion binding"/>
    <property type="evidence" value="ECO:0007669"/>
    <property type="project" value="UniProtKB-UniRule"/>
</dbReference>
<dbReference type="InterPro" id="IPR017900">
    <property type="entry name" value="4Fe4S_Fe_S_CS"/>
</dbReference>
<dbReference type="PIRSF" id="PIRSF000139">
    <property type="entry name" value="Glc_ox_4Fe-4S"/>
    <property type="match status" value="1"/>
</dbReference>
<dbReference type="Pfam" id="PF02754">
    <property type="entry name" value="CCG"/>
    <property type="match status" value="2"/>
</dbReference>
<sequence>MQTRLDERFQNTPQGREAETILRSCVHCGFCLATCPTYQLSGNELDSPRGRIYLIKQLLEGSQVTRKTQLHLDRCLTCRACESTCPSGVDYARLLDIGRNEVEQTIMRSPIERMLRFTLRKVLPNRGLFAFLLKSARLTRPLLPKRLQRMVPTQPKIRQNSPPANHSRRILILQGCVQPALNPDINHAAKRVLDKLGITLVEAQQAGCCGALAYHLDAQPEGLDAMRRLIDAWWRYIADPDKPIEAIVVTASGCGVTVKDYGHLLRHDPAYAEKAARVSELAKDIGEIVAAELPELTRLLENCPMPDAEAIAFHAPCTLQHGQRLDGVVESILQTAGFRLTRVGDAHLCCGSAGAYSIVQPHIARQLRDNKIAALTRDDPAIVVTANIGCQMHLQNGTQLPIRHWIEILDRVLCGETGDRYP</sequence>
<keyword evidence="9" id="KW-1185">Reference proteome</keyword>
<evidence type="ECO:0000313" key="8">
    <source>
        <dbReference type="EMBL" id="CCE23363.1"/>
    </source>
</evidence>
<comment type="catalytic activity">
    <reaction evidence="6">
        <text>glycolate + A = glyoxylate + AH2</text>
        <dbReference type="Rhea" id="RHEA:21264"/>
        <dbReference type="ChEBI" id="CHEBI:13193"/>
        <dbReference type="ChEBI" id="CHEBI:17499"/>
        <dbReference type="ChEBI" id="CHEBI:29805"/>
        <dbReference type="ChEBI" id="CHEBI:36655"/>
        <dbReference type="EC" id="1.1.99.14"/>
    </reaction>
</comment>
<dbReference type="InterPro" id="IPR009051">
    <property type="entry name" value="Helical_ferredxn"/>
</dbReference>
<keyword evidence="4 6" id="KW-0408">Iron</keyword>
<dbReference type="InterPro" id="IPR012257">
    <property type="entry name" value="Glc_ox_4Fe-4S"/>
</dbReference>
<dbReference type="RefSeq" id="WP_014148156.1">
    <property type="nucleotide sequence ID" value="NC_016112.1"/>
</dbReference>
<dbReference type="Pfam" id="PF13183">
    <property type="entry name" value="Fer4_8"/>
    <property type="match status" value="1"/>
</dbReference>
<name>G4T073_META2</name>
<dbReference type="HOGENOM" id="CLU_023081_0_0_6"/>
<comment type="function">
    <text evidence="6">Component of a complex that catalyzes the oxidation of glycolate to glyoxylate.</text>
</comment>
<comment type="cofactor">
    <cofactor evidence="6">
        <name>[4Fe-4S] cluster</name>
        <dbReference type="ChEBI" id="CHEBI:49883"/>
    </cofactor>
    <text evidence="6">Binds 2 [4Fe-4S] clusters.</text>
</comment>
<gene>
    <name evidence="8" type="primary">glcF</name>
    <name evidence="8" type="ordered locus">MEALZ_1676</name>
</gene>
<keyword evidence="2 6" id="KW-0479">Metal-binding</keyword>
<dbReference type="Proteomes" id="UP000008315">
    <property type="component" value="Chromosome"/>
</dbReference>
<dbReference type="InterPro" id="IPR017896">
    <property type="entry name" value="4Fe4S_Fe-S-bd"/>
</dbReference>
<dbReference type="GO" id="GO:0051539">
    <property type="term" value="F:4 iron, 4 sulfur cluster binding"/>
    <property type="evidence" value="ECO:0007669"/>
    <property type="project" value="UniProtKB-UniRule"/>
</dbReference>
<dbReference type="PATRIC" id="fig|271065.3.peg.1717"/>
<dbReference type="AlphaFoldDB" id="G4T073"/>
<dbReference type="PANTHER" id="PTHR32479:SF17">
    <property type="entry name" value="GLYCOLATE OXIDASE IRON-SULFUR SUBUNIT"/>
    <property type="match status" value="1"/>
</dbReference>
<feature type="domain" description="4Fe-4S ferredoxin-type" evidence="7">
    <location>
        <begin position="66"/>
        <end position="89"/>
    </location>
</feature>
<dbReference type="PROSITE" id="PS00198">
    <property type="entry name" value="4FE4S_FER_1"/>
    <property type="match status" value="1"/>
</dbReference>
<accession>G4T073</accession>
<evidence type="ECO:0000259" key="7">
    <source>
        <dbReference type="PROSITE" id="PS51379"/>
    </source>
</evidence>
<evidence type="ECO:0000256" key="3">
    <source>
        <dbReference type="ARBA" id="ARBA00022737"/>
    </source>
</evidence>
<evidence type="ECO:0000313" key="9">
    <source>
        <dbReference type="Proteomes" id="UP000008315"/>
    </source>
</evidence>
<dbReference type="FunFam" id="1.10.1060.10:FF:000012">
    <property type="entry name" value="Glycolate oxidase iron-sulfur subunit"/>
    <property type="match status" value="1"/>
</dbReference>
<organism evidence="8 9">
    <name type="scientific">Methylotuvimicrobium alcaliphilum (strain DSM 19304 / NCIMB 14124 / VKM B-2133 / 20Z)</name>
    <name type="common">Methylomicrobium alcaliphilum</name>
    <dbReference type="NCBI Taxonomy" id="1091494"/>
    <lineage>
        <taxon>Bacteria</taxon>
        <taxon>Pseudomonadati</taxon>
        <taxon>Pseudomonadota</taxon>
        <taxon>Gammaproteobacteria</taxon>
        <taxon>Methylococcales</taxon>
        <taxon>Methylococcaceae</taxon>
        <taxon>Methylotuvimicrobium</taxon>
    </lineage>
</organism>
<keyword evidence="5 6" id="KW-0411">Iron-sulfur</keyword>
<dbReference type="Gene3D" id="1.10.1060.10">
    <property type="entry name" value="Alpha-helical ferredoxin"/>
    <property type="match status" value="1"/>
</dbReference>
<reference evidence="9" key="1">
    <citation type="journal article" date="2012" name="J. Bacteriol.">
        <title>Genome sequence of the haloalkaliphilic methanotrophic bacterium Methylomicrobium alcaliphilum 20Z.</title>
        <authorList>
            <person name="Vuilleumier S."/>
            <person name="Khmelenina V.N."/>
            <person name="Bringel F."/>
            <person name="Reshetnikov A.S."/>
            <person name="Lajus A."/>
            <person name="Mangenot S."/>
            <person name="Rouy Z."/>
            <person name="Op den Camp H.J."/>
            <person name="Jetten M.S."/>
            <person name="Dispirito A.A."/>
            <person name="Dunfield P."/>
            <person name="Klotz M.G."/>
            <person name="Semrau J.D."/>
            <person name="Stein L.Y."/>
            <person name="Barbe V."/>
            <person name="Medigue C."/>
            <person name="Trotsenko Y.A."/>
            <person name="Kalyuzhnaya M.G."/>
        </authorList>
    </citation>
    <scope>NUCLEOTIDE SEQUENCE [LARGE SCALE GENOMIC DNA]</scope>
    <source>
        <strain evidence="9">DSM 19304 / NCIMB 14124 / VKM B-2133 / 20Z</strain>
    </source>
</reference>
<evidence type="ECO:0000256" key="2">
    <source>
        <dbReference type="ARBA" id="ARBA00022723"/>
    </source>
</evidence>
<evidence type="ECO:0000256" key="1">
    <source>
        <dbReference type="ARBA" id="ARBA00022485"/>
    </source>
</evidence>
<dbReference type="SUPFAM" id="SSF54862">
    <property type="entry name" value="4Fe-4S ferredoxins"/>
    <property type="match status" value="1"/>
</dbReference>